<dbReference type="GO" id="GO:0003865">
    <property type="term" value="F:3-oxo-5-alpha-steroid 4-dehydrogenase activity"/>
    <property type="evidence" value="ECO:0007669"/>
    <property type="project" value="TreeGrafter"/>
</dbReference>
<comment type="catalytic activity">
    <reaction evidence="5">
        <text>a di-trans,poly-cis-dolichal + NADP(+) = a di-trans,poly-cis-polyprenal + NADPH + H(+)</text>
        <dbReference type="Rhea" id="RHEA:80727"/>
        <dbReference type="Rhea" id="RHEA-COMP:19536"/>
        <dbReference type="Rhea" id="RHEA-COMP:19537"/>
        <dbReference type="ChEBI" id="CHEBI:15378"/>
        <dbReference type="ChEBI" id="CHEBI:57783"/>
        <dbReference type="ChEBI" id="CHEBI:58349"/>
        <dbReference type="ChEBI" id="CHEBI:231623"/>
        <dbReference type="ChEBI" id="CHEBI:231637"/>
        <dbReference type="EC" id="1.3.1.94"/>
    </reaction>
    <physiologicalReaction direction="right-to-left" evidence="5">
        <dbReference type="Rhea" id="RHEA:80729"/>
    </physiologicalReaction>
</comment>
<feature type="transmembrane region" description="Helical" evidence="5">
    <location>
        <begin position="6"/>
        <end position="22"/>
    </location>
</feature>
<dbReference type="AlphaFoldDB" id="A0A6A6RG46"/>
<dbReference type="Pfam" id="PF02544">
    <property type="entry name" value="Steroid_dh"/>
    <property type="match status" value="1"/>
</dbReference>
<keyword evidence="5" id="KW-0560">Oxidoreductase</keyword>
<protein>
    <recommendedName>
        <fullName evidence="5">Polyprenal reductase</fullName>
        <ecNumber evidence="5">1.3.1.94</ecNumber>
    </recommendedName>
</protein>
<evidence type="ECO:0000256" key="4">
    <source>
        <dbReference type="ARBA" id="ARBA00023136"/>
    </source>
</evidence>
<dbReference type="EC" id="1.3.1.94" evidence="5"/>
<keyword evidence="4 5" id="KW-0472">Membrane</keyword>
<dbReference type="GO" id="GO:0006488">
    <property type="term" value="P:dolichol-linked oligosaccharide biosynthetic process"/>
    <property type="evidence" value="ECO:0007669"/>
    <property type="project" value="UniProtKB-UniRule"/>
</dbReference>
<keyword evidence="8" id="KW-1185">Reference proteome</keyword>
<dbReference type="EMBL" id="MU004181">
    <property type="protein sequence ID" value="KAF2503332.1"/>
    <property type="molecule type" value="Genomic_DNA"/>
</dbReference>
<evidence type="ECO:0000256" key="5">
    <source>
        <dbReference type="RuleBase" id="RU367081"/>
    </source>
</evidence>
<evidence type="ECO:0000256" key="3">
    <source>
        <dbReference type="ARBA" id="ARBA00022989"/>
    </source>
</evidence>
<proteinExistence type="inferred from homology"/>
<gene>
    <name evidence="7" type="ORF">BU16DRAFT_521914</name>
</gene>
<evidence type="ECO:0000256" key="2">
    <source>
        <dbReference type="ARBA" id="ARBA00022692"/>
    </source>
</evidence>
<evidence type="ECO:0000259" key="6">
    <source>
        <dbReference type="Pfam" id="PF02544"/>
    </source>
</evidence>
<evidence type="ECO:0000256" key="1">
    <source>
        <dbReference type="ARBA" id="ARBA00004127"/>
    </source>
</evidence>
<evidence type="ECO:0000313" key="7">
    <source>
        <dbReference type="EMBL" id="KAF2503332.1"/>
    </source>
</evidence>
<reference evidence="7" key="1">
    <citation type="journal article" date="2020" name="Stud. Mycol.">
        <title>101 Dothideomycetes genomes: a test case for predicting lifestyles and emergence of pathogens.</title>
        <authorList>
            <person name="Haridas S."/>
            <person name="Albert R."/>
            <person name="Binder M."/>
            <person name="Bloem J."/>
            <person name="Labutti K."/>
            <person name="Salamov A."/>
            <person name="Andreopoulos B."/>
            <person name="Baker S."/>
            <person name="Barry K."/>
            <person name="Bills G."/>
            <person name="Bluhm B."/>
            <person name="Cannon C."/>
            <person name="Castanera R."/>
            <person name="Culley D."/>
            <person name="Daum C."/>
            <person name="Ezra D."/>
            <person name="Gonzalez J."/>
            <person name="Henrissat B."/>
            <person name="Kuo A."/>
            <person name="Liang C."/>
            <person name="Lipzen A."/>
            <person name="Lutzoni F."/>
            <person name="Magnuson J."/>
            <person name="Mondo S."/>
            <person name="Nolan M."/>
            <person name="Ohm R."/>
            <person name="Pangilinan J."/>
            <person name="Park H.-J."/>
            <person name="Ramirez L."/>
            <person name="Alfaro M."/>
            <person name="Sun H."/>
            <person name="Tritt A."/>
            <person name="Yoshinaga Y."/>
            <person name="Zwiers L.-H."/>
            <person name="Turgeon B."/>
            <person name="Goodwin S."/>
            <person name="Spatafora J."/>
            <person name="Crous P."/>
            <person name="Grigoriev I."/>
        </authorList>
    </citation>
    <scope>NUCLEOTIDE SEQUENCE</scope>
    <source>
        <strain evidence="7">CBS 269.34</strain>
    </source>
</reference>
<dbReference type="GO" id="GO:0160198">
    <property type="term" value="F:polyprenal reductase activity"/>
    <property type="evidence" value="ECO:0007669"/>
    <property type="project" value="UniProtKB-EC"/>
</dbReference>
<feature type="domain" description="3-oxo-5-alpha-steroid 4-dehydrogenase C-terminal" evidence="6">
    <location>
        <begin position="89"/>
        <end position="193"/>
    </location>
</feature>
<comment type="similarity">
    <text evidence="5">Belongs to the steroid 5-alpha reductase family. Polyprenal reductase subfamily.</text>
</comment>
<comment type="subcellular location">
    <subcellularLocation>
        <location evidence="1">Endomembrane system</location>
        <topology evidence="1">Multi-pass membrane protein</topology>
    </subcellularLocation>
    <subcellularLocation>
        <location evidence="5">Endoplasmic reticulum membrane</location>
    </subcellularLocation>
</comment>
<sequence>MTLPQIWMVWALMLLQGVRRLLECLTSSRSTSTMWIGHYVLGLLFYLTVNISIWIEGAQVICAASPSSHREPVLSSLIQPLSLPVLLAAHVGQHSYHTYLSSLRTTKQSYSLPSHPLFLNAICPHYTLEVLIYACLALLAAPEGRLVNWTLAAGVVFVAVNLGVTAQGTKAWYIDQFGAEKVARRWKMVPGIW</sequence>
<dbReference type="GO" id="GO:0016095">
    <property type="term" value="P:polyprenol catabolic process"/>
    <property type="evidence" value="ECO:0007669"/>
    <property type="project" value="UniProtKB-UniRule"/>
</dbReference>
<comment type="function">
    <text evidence="5">Plays a key role in early steps of protein N-linked glycosylation by being involved in the conversion of polyprenol into dolichol. Acts as a polyprenal reductase that mediates the reduction of polyprenal into dolichal in a NADP-dependent mechanism. Dolichols are required for the synthesis of dolichol-linked monosaccharides and the oligosaccharide precursor used for N-glycosylation.</text>
</comment>
<dbReference type="PANTHER" id="PTHR14624">
    <property type="entry name" value="DFG10 PROTEIN"/>
    <property type="match status" value="1"/>
</dbReference>
<dbReference type="UniPathway" id="UPA00378"/>
<organism evidence="7 8">
    <name type="scientific">Lophium mytilinum</name>
    <dbReference type="NCBI Taxonomy" id="390894"/>
    <lineage>
        <taxon>Eukaryota</taxon>
        <taxon>Fungi</taxon>
        <taxon>Dikarya</taxon>
        <taxon>Ascomycota</taxon>
        <taxon>Pezizomycotina</taxon>
        <taxon>Dothideomycetes</taxon>
        <taxon>Pleosporomycetidae</taxon>
        <taxon>Mytilinidiales</taxon>
        <taxon>Mytilinidiaceae</taxon>
        <taxon>Lophium</taxon>
    </lineage>
</organism>
<keyword evidence="3 5" id="KW-1133">Transmembrane helix</keyword>
<dbReference type="Proteomes" id="UP000799750">
    <property type="component" value="Unassembled WGS sequence"/>
</dbReference>
<comment type="pathway">
    <text evidence="5">Protein modification; protein glycosylation.</text>
</comment>
<feature type="transmembrane region" description="Helical" evidence="5">
    <location>
        <begin position="117"/>
        <end position="140"/>
    </location>
</feature>
<dbReference type="InterPro" id="IPR039698">
    <property type="entry name" value="Dfg10/SRD5A3"/>
</dbReference>
<dbReference type="InterPro" id="IPR001104">
    <property type="entry name" value="3-oxo-5_a-steroid_4-DH_C"/>
</dbReference>
<dbReference type="PROSITE" id="PS50244">
    <property type="entry name" value="S5A_REDUCTASE"/>
    <property type="match status" value="1"/>
</dbReference>
<dbReference type="OrthoDB" id="541710at2759"/>
<dbReference type="GO" id="GO:0102389">
    <property type="term" value="F:polyprenol reductase activity"/>
    <property type="evidence" value="ECO:0007669"/>
    <property type="project" value="UniProtKB-UniRule"/>
</dbReference>
<keyword evidence="5" id="KW-0521">NADP</keyword>
<dbReference type="PANTHER" id="PTHR14624:SF0">
    <property type="entry name" value="POLYPRENOL REDUCTASE"/>
    <property type="match status" value="1"/>
</dbReference>
<keyword evidence="5" id="KW-0256">Endoplasmic reticulum</keyword>
<feature type="transmembrane region" description="Helical" evidence="5">
    <location>
        <begin position="146"/>
        <end position="164"/>
    </location>
</feature>
<dbReference type="GO" id="GO:0005789">
    <property type="term" value="C:endoplasmic reticulum membrane"/>
    <property type="evidence" value="ECO:0007669"/>
    <property type="project" value="UniProtKB-SubCell"/>
</dbReference>
<evidence type="ECO:0000313" key="8">
    <source>
        <dbReference type="Proteomes" id="UP000799750"/>
    </source>
</evidence>
<feature type="transmembrane region" description="Helical" evidence="5">
    <location>
        <begin position="34"/>
        <end position="55"/>
    </location>
</feature>
<keyword evidence="2 5" id="KW-0812">Transmembrane</keyword>
<name>A0A6A6RG46_9PEZI</name>
<accession>A0A6A6RG46</accession>